<name>A0ACC1YCG2_MELAZ</name>
<comment type="caution">
    <text evidence="1">The sequence shown here is derived from an EMBL/GenBank/DDBJ whole genome shotgun (WGS) entry which is preliminary data.</text>
</comment>
<proteinExistence type="predicted"/>
<keyword evidence="1" id="KW-0418">Kinase</keyword>
<organism evidence="1 2">
    <name type="scientific">Melia azedarach</name>
    <name type="common">Chinaberry tree</name>
    <dbReference type="NCBI Taxonomy" id="155640"/>
    <lineage>
        <taxon>Eukaryota</taxon>
        <taxon>Viridiplantae</taxon>
        <taxon>Streptophyta</taxon>
        <taxon>Embryophyta</taxon>
        <taxon>Tracheophyta</taxon>
        <taxon>Spermatophyta</taxon>
        <taxon>Magnoliopsida</taxon>
        <taxon>eudicotyledons</taxon>
        <taxon>Gunneridae</taxon>
        <taxon>Pentapetalae</taxon>
        <taxon>rosids</taxon>
        <taxon>malvids</taxon>
        <taxon>Sapindales</taxon>
        <taxon>Meliaceae</taxon>
        <taxon>Melia</taxon>
    </lineage>
</organism>
<keyword evidence="2" id="KW-1185">Reference proteome</keyword>
<sequence length="346" mass="39847">MGMMSSFLRTSKYQEKANEKAFVIRNGKVLLEELIASSNGKYNPIRSFSPKELRTATNNYNHWNIITEGFEYKLYRGFLQDRPISVMKYVKNGCFYEQKDWINNIVFASQMSHKNVLKLIGCCLKAEIPVLVFESIEYKTLDHLLFGHSEFNFERLLLKHRLKIAMEIANVIAYLHIGFSRPIAFRDLTSKHIVFCEEYVPKLYNFSLAASIPEGETHVEDVVRGTCGFAAPEYVSTGFFNEKCDVYSFGAVLFELLTGEELFNVVRRPEMQYIYGGSMKKYIENNGFEGIVDPGIIGDEPLEQQQQLRASLELALKCFSELEEDRPVMIDIAKQLRLMYQSTLTS</sequence>
<evidence type="ECO:0000313" key="2">
    <source>
        <dbReference type="Proteomes" id="UP001164539"/>
    </source>
</evidence>
<protein>
    <submittedName>
        <fullName evidence="1">Receptor protein kinase</fullName>
    </submittedName>
</protein>
<evidence type="ECO:0000313" key="1">
    <source>
        <dbReference type="EMBL" id="KAJ4721462.1"/>
    </source>
</evidence>
<accession>A0ACC1YCG2</accession>
<dbReference type="Proteomes" id="UP001164539">
    <property type="component" value="Chromosome 4"/>
</dbReference>
<keyword evidence="1" id="KW-0808">Transferase</keyword>
<gene>
    <name evidence="1" type="ORF">OWV82_009145</name>
</gene>
<keyword evidence="1" id="KW-0675">Receptor</keyword>
<dbReference type="EMBL" id="CM051397">
    <property type="protein sequence ID" value="KAJ4721462.1"/>
    <property type="molecule type" value="Genomic_DNA"/>
</dbReference>
<reference evidence="1 2" key="1">
    <citation type="journal article" date="2023" name="Science">
        <title>Complex scaffold remodeling in plant triterpene biosynthesis.</title>
        <authorList>
            <person name="De La Pena R."/>
            <person name="Hodgson H."/>
            <person name="Liu J.C."/>
            <person name="Stephenson M.J."/>
            <person name="Martin A.C."/>
            <person name="Owen C."/>
            <person name="Harkess A."/>
            <person name="Leebens-Mack J."/>
            <person name="Jimenez L.E."/>
            <person name="Osbourn A."/>
            <person name="Sattely E.S."/>
        </authorList>
    </citation>
    <scope>NUCLEOTIDE SEQUENCE [LARGE SCALE GENOMIC DNA]</scope>
    <source>
        <strain evidence="2">cv. JPN11</strain>
        <tissue evidence="1">Leaf</tissue>
    </source>
</reference>